<dbReference type="Proteomes" id="UP000050640">
    <property type="component" value="Unplaced"/>
</dbReference>
<name>A0A0R3RRR4_9BILA</name>
<proteinExistence type="predicted"/>
<protein>
    <submittedName>
        <fullName evidence="2">NAC domain-containing protein</fullName>
    </submittedName>
</protein>
<reference evidence="2" key="1">
    <citation type="submission" date="2017-02" db="UniProtKB">
        <authorList>
            <consortium name="WormBaseParasite"/>
        </authorList>
    </citation>
    <scope>IDENTIFICATION</scope>
</reference>
<organism evidence="1 2">
    <name type="scientific">Elaeophora elaphi</name>
    <dbReference type="NCBI Taxonomy" id="1147741"/>
    <lineage>
        <taxon>Eukaryota</taxon>
        <taxon>Metazoa</taxon>
        <taxon>Ecdysozoa</taxon>
        <taxon>Nematoda</taxon>
        <taxon>Chromadorea</taxon>
        <taxon>Rhabditida</taxon>
        <taxon>Spirurina</taxon>
        <taxon>Spiruromorpha</taxon>
        <taxon>Filarioidea</taxon>
        <taxon>Onchocercidae</taxon>
        <taxon>Elaeophora</taxon>
    </lineage>
</organism>
<sequence>MGDSSCSISFCFSSRCIRYDFSYKLGALSYRAGYKVSFNQLESINFQGYYVNFKLSQPAEQEYCNRESVADGKRVVVPCNDFDITLGQYKTTLIHVIRLNSDESAMWIFHLLDADHQFFKPLIRRAVIINGSSSSNHTASDAISNSSLPTLAVDSSNSSLPTLAVDPSNSSLPTLAVNPATISLFPGHDDAHNFIEPKCSPPQSLHTAQHGNINDETTPIAYNATANSSALSASFTSYNIEQSQQPVIYGGENSWQSEIFLAPEELNTCPTVPQTVPVESTVTSSEACVFESTDGIVNDCGLQIPECYNDNGGNFLSSVVIFSNLCSYHSASMKSTAEKKEPKVDNDPSIINSVYVMPDEEQLDSEYVPQKSDSQYILSDLDMLFQ</sequence>
<evidence type="ECO:0000313" key="2">
    <source>
        <dbReference type="WBParaSite" id="EEL_0000445001-mRNA-1"/>
    </source>
</evidence>
<dbReference type="WBParaSite" id="EEL_0000445001-mRNA-1">
    <property type="protein sequence ID" value="EEL_0000445001-mRNA-1"/>
    <property type="gene ID" value="EEL_0000445001"/>
</dbReference>
<evidence type="ECO:0000313" key="1">
    <source>
        <dbReference type="Proteomes" id="UP000050640"/>
    </source>
</evidence>
<accession>A0A0R3RRR4</accession>
<keyword evidence="1" id="KW-1185">Reference proteome</keyword>
<dbReference type="AlphaFoldDB" id="A0A0R3RRR4"/>